<accession>A0A382X8Y2</accession>
<dbReference type="Gene3D" id="3.90.226.10">
    <property type="entry name" value="2-enoyl-CoA Hydratase, Chain A, domain 1"/>
    <property type="match status" value="1"/>
</dbReference>
<organism evidence="2">
    <name type="scientific">marine metagenome</name>
    <dbReference type="NCBI Taxonomy" id="408172"/>
    <lineage>
        <taxon>unclassified sequences</taxon>
        <taxon>metagenomes</taxon>
        <taxon>ecological metagenomes</taxon>
    </lineage>
</organism>
<name>A0A382X8Y2_9ZZZZ</name>
<feature type="domain" description="Enoyl-CoA hydratase/isomerase" evidence="1">
    <location>
        <begin position="2"/>
        <end position="49"/>
    </location>
</feature>
<evidence type="ECO:0000313" key="2">
    <source>
        <dbReference type="EMBL" id="SVD67647.1"/>
    </source>
</evidence>
<proteinExistence type="predicted"/>
<gene>
    <name evidence="2" type="ORF">METZ01_LOCUS420501</name>
</gene>
<protein>
    <recommendedName>
        <fullName evidence="1">Enoyl-CoA hydratase/isomerase domain-containing protein</fullName>
    </recommendedName>
</protein>
<evidence type="ECO:0000259" key="1">
    <source>
        <dbReference type="Pfam" id="PF16113"/>
    </source>
</evidence>
<dbReference type="Pfam" id="PF16113">
    <property type="entry name" value="ECH_2"/>
    <property type="match status" value="1"/>
</dbReference>
<reference evidence="2" key="1">
    <citation type="submission" date="2018-05" db="EMBL/GenBank/DDBJ databases">
        <authorList>
            <person name="Lanie J.A."/>
            <person name="Ng W.-L."/>
            <person name="Kazmierczak K.M."/>
            <person name="Andrzejewski T.M."/>
            <person name="Davidsen T.M."/>
            <person name="Wayne K.J."/>
            <person name="Tettelin H."/>
            <person name="Glass J.I."/>
            <person name="Rusch D."/>
            <person name="Podicherti R."/>
            <person name="Tsui H.-C.T."/>
            <person name="Winkler M.E."/>
        </authorList>
    </citation>
    <scope>NUCLEOTIDE SEQUENCE</scope>
</reference>
<feature type="non-terminal residue" evidence="2">
    <location>
        <position position="1"/>
    </location>
</feature>
<sequence length="58" mass="6944">IEYQLSQHMVYRNDFNNGVNSVLVSKNKQPQWSPSTIDEINYDEVNKMFEPHIKKLYL</sequence>
<dbReference type="EMBL" id="UINC01165960">
    <property type="protein sequence ID" value="SVD67647.1"/>
    <property type="molecule type" value="Genomic_DNA"/>
</dbReference>
<dbReference type="AlphaFoldDB" id="A0A382X8Y2"/>
<dbReference type="InterPro" id="IPR045004">
    <property type="entry name" value="ECH_dom"/>
</dbReference>